<evidence type="ECO:0000313" key="1">
    <source>
        <dbReference type="EMBL" id="GGM66844.1"/>
    </source>
</evidence>
<dbReference type="EMBL" id="JAGGKO010000001">
    <property type="protein sequence ID" value="MBP1953236.1"/>
    <property type="molecule type" value="Genomic_DNA"/>
</dbReference>
<dbReference type="EMBL" id="BMOO01000003">
    <property type="protein sequence ID" value="GGM66844.1"/>
    <property type="molecule type" value="Genomic_DNA"/>
</dbReference>
<reference evidence="1" key="2">
    <citation type="submission" date="2020-09" db="EMBL/GenBank/DDBJ databases">
        <authorList>
            <person name="Sun Q."/>
            <person name="Ohkuma M."/>
        </authorList>
    </citation>
    <scope>NUCLEOTIDE SEQUENCE</scope>
    <source>
        <strain evidence="1">JCM 16108</strain>
    </source>
</reference>
<keyword evidence="3" id="KW-1185">Reference proteome</keyword>
<comment type="caution">
    <text evidence="1">The sequence shown here is derived from an EMBL/GenBank/DDBJ whole genome shotgun (WGS) entry which is preliminary data.</text>
</comment>
<name>A0A830FZ73_9EURY</name>
<reference evidence="2" key="3">
    <citation type="submission" date="2021-03" db="EMBL/GenBank/DDBJ databases">
        <title>Genomic Encyclopedia of Type Strains, Phase IV (KMG-IV): sequencing the most valuable type-strain genomes for metagenomic binning, comparative biology and taxonomic classification.</title>
        <authorList>
            <person name="Goeker M."/>
        </authorList>
    </citation>
    <scope>NUCLEOTIDE SEQUENCE</scope>
    <source>
        <strain evidence="2">DSM 22443</strain>
    </source>
</reference>
<evidence type="ECO:0000313" key="3">
    <source>
        <dbReference type="Proteomes" id="UP000614609"/>
    </source>
</evidence>
<dbReference type="Proteomes" id="UP000765891">
    <property type="component" value="Unassembled WGS sequence"/>
</dbReference>
<organism evidence="1 3">
    <name type="scientific">Halarchaeum rubridurum</name>
    <dbReference type="NCBI Taxonomy" id="489911"/>
    <lineage>
        <taxon>Archaea</taxon>
        <taxon>Methanobacteriati</taxon>
        <taxon>Methanobacteriota</taxon>
        <taxon>Stenosarchaea group</taxon>
        <taxon>Halobacteria</taxon>
        <taxon>Halobacteriales</taxon>
        <taxon>Halobacteriaceae</taxon>
    </lineage>
</organism>
<dbReference type="Proteomes" id="UP000614609">
    <property type="component" value="Unassembled WGS sequence"/>
</dbReference>
<sequence>MQSIDVPNNLYDALGEPSEDELEQALWGLVYEQGRDTEY</sequence>
<reference evidence="1" key="1">
    <citation type="journal article" date="2014" name="Int. J. Syst. Evol. Microbiol.">
        <title>Complete genome sequence of Corynebacterium casei LMG S-19264T (=DSM 44701T), isolated from a smear-ripened cheese.</title>
        <authorList>
            <consortium name="US DOE Joint Genome Institute (JGI-PGF)"/>
            <person name="Walter F."/>
            <person name="Albersmeier A."/>
            <person name="Kalinowski J."/>
            <person name="Ruckert C."/>
        </authorList>
    </citation>
    <scope>NUCLEOTIDE SEQUENCE</scope>
    <source>
        <strain evidence="1">JCM 16108</strain>
    </source>
</reference>
<evidence type="ECO:0000313" key="2">
    <source>
        <dbReference type="EMBL" id="MBP1953236.1"/>
    </source>
</evidence>
<accession>A0A830FZ73</accession>
<dbReference type="AlphaFoldDB" id="A0A830FZ73"/>
<protein>
    <submittedName>
        <fullName evidence="1">Uncharacterized protein</fullName>
    </submittedName>
</protein>
<proteinExistence type="predicted"/>
<gene>
    <name evidence="1" type="ORF">GCM10009017_16190</name>
    <name evidence="2" type="ORF">J2752_000117</name>
</gene>